<dbReference type="OrthoDB" id="42571at2157"/>
<gene>
    <name evidence="1" type="ORF">B6F84_06525</name>
</gene>
<evidence type="ECO:0000313" key="1">
    <source>
        <dbReference type="EMBL" id="ARM75727.1"/>
    </source>
</evidence>
<dbReference type="RefSeq" id="WP_148691504.1">
    <property type="nucleotide sequence ID" value="NZ_CP020477.1"/>
</dbReference>
<dbReference type="STRING" id="282676.B6F84_06525"/>
<accession>A0A1W6JZR4</accession>
<reference evidence="1 2" key="1">
    <citation type="submission" date="2017-03" db="EMBL/GenBank/DDBJ databases">
        <title>Sulfur activation and transportation mechanism of thermophilic Archaea Acidianus manzaensis YN-25.</title>
        <authorList>
            <person name="Ma Y."/>
            <person name="Yang Y."/>
            <person name="Xia J."/>
        </authorList>
    </citation>
    <scope>NUCLEOTIDE SEQUENCE [LARGE SCALE GENOMIC DNA]</scope>
    <source>
        <strain evidence="1 2">YN-25</strain>
    </source>
</reference>
<dbReference type="GeneID" id="41590559"/>
<keyword evidence="2" id="KW-1185">Reference proteome</keyword>
<dbReference type="Proteomes" id="UP000193404">
    <property type="component" value="Chromosome"/>
</dbReference>
<dbReference type="AlphaFoldDB" id="A0A1W6JZR4"/>
<organism evidence="1 2">
    <name type="scientific">Acidianus manzaensis</name>
    <dbReference type="NCBI Taxonomy" id="282676"/>
    <lineage>
        <taxon>Archaea</taxon>
        <taxon>Thermoproteota</taxon>
        <taxon>Thermoprotei</taxon>
        <taxon>Sulfolobales</taxon>
        <taxon>Sulfolobaceae</taxon>
        <taxon>Acidianus</taxon>
    </lineage>
</organism>
<sequence>MHPIYKTVLSLDVPHNLQYSLLNISDTIFLESNALIQPVVSLYPKFKVDKENRWIFYANGKLLEFVDNKLSIIENNANIDANYIYYVNVEGKIEKIIEKNNYYVYNSEIYDKIIVNEQNNMISLLNKKKLLLFWNKMKLEYDTPRNIVNNKNGISLLYDDHTKVITITGEKIIEPNRIFLGYIREKTLSKTLDGKIMLDNSVIGICKDNTELIGANSDIIVIKCGNSIKYLKDSVWKEIATDSSVLDGFVNDNFIIIKSEKETKVFDKNLTPLYILNKCEAIANSKYIFLYFNKNFGIIDTLDNSSILKVEKNYMDKKSPLILYIIKYYYPEFTDLDVIKKSEEGKYTKFLVEPKLLGSKKAKVRINSPFFSTEAEIAIDSKEPYIKALGEIVRSNGNVLGTRMNSIIKLKLEGEVNTFLPYTILISYKNFHHQITFTRQKISTDVKIPVNIFDHKLKNDIIYIDVVKSGRNQQSEEILLPIIDITEDSTKWKKEIIQANKDIVIKRLSQNTDDITWEKNYIYPTHRKGIIIKPKDTIINTNNVKYRIKRGINYINDYIIIGIDNIVNKLDISIDFPYLIISPNIQYNYPVEIFYSTYTYRGFPTKVVFPIDPAYDKIIVRTYIGNETVERTFKISKDMFIKIGLLQAKKIEDYLKSIGID</sequence>
<dbReference type="NCBIfam" id="NF046072">
    <property type="entry name" value="UpsX"/>
    <property type="match status" value="1"/>
</dbReference>
<name>A0A1W6JZR4_9CREN</name>
<evidence type="ECO:0000313" key="2">
    <source>
        <dbReference type="Proteomes" id="UP000193404"/>
    </source>
</evidence>
<protein>
    <submittedName>
        <fullName evidence="1">Uncharacterized protein</fullName>
    </submittedName>
</protein>
<proteinExistence type="predicted"/>
<dbReference type="KEGG" id="aman:B6F84_06525"/>
<dbReference type="EMBL" id="CP020477">
    <property type="protein sequence ID" value="ARM75727.1"/>
    <property type="molecule type" value="Genomic_DNA"/>
</dbReference>